<feature type="compositionally biased region" description="Basic and acidic residues" evidence="2">
    <location>
        <begin position="896"/>
        <end position="912"/>
    </location>
</feature>
<dbReference type="Proteomes" id="UP001178507">
    <property type="component" value="Unassembled WGS sequence"/>
</dbReference>
<protein>
    <submittedName>
        <fullName evidence="3">Uncharacterized protein</fullName>
    </submittedName>
</protein>
<keyword evidence="1" id="KW-0175">Coiled coil</keyword>
<sequence>ALAAFVDAGGPQAIAALIAKVLPGLRKQQGSYSPKLLQLFLKEPMLRSEPSFLREAFQLAFELKDSHTAREVEEVMLRNVHYQLMAKPPEEVLPLLRALSPMQLLGPRWQASVELLLASSRLKQQIAALRGSESESELTKLMQPLREAEARRNQSQQEILNRSARSVPKELWEQFALDEDSLTKEVGANILSRRDEARRQVQEQVQAAQREQRDQRKVQWRQQAETCLSELEKYLRQETRAGVEVTRLDDGRNFEAMKMAMQEFLKTREQCLQLGLEIGAERTMEGARQAARQFCEHEARQARAKERLLELGMTHSVVNILQQSGLFQRLPELSAELLQGVGLPPGVTETLLNAAQEGELSDEACAPVVPRGFTLQQSKSSSFYYLVDDSNPANTKWEWPAQDVPEQVQFPAQPRLEKHDDPHAKYISPARSEDGRWCYLCSCHANFEHLESGPHDRARRSWNQAANLMRRLSDEMSEMGTTDPRIDKEDIARVWQLEAFQVLQPIDDWVLPYFWHLILEPWPTSAELRSRLAAAELGEPDLLRYPEVPRPGQDFPCFPRPCVDAESVSEDVNALKPMELLSQGLLLQQNGSYRCWYCDDTTDILANEVRYHLTHGKVARSHHKHRVAWDSYVEFLEEGWKAEVQGCHLQGKTYTCECGKTGDAWECEGHFQEKKHVAFLKNREVPQAVQARWKQRWEEEFQAKCAESLARTCERQRLADATRALFATPAGPAEASAPASAVQREEPPEDAEPPLPVPGKDFEDVSDGNMLQGNRCLCCYKDVPASELRSHKETPSHGKQLKYVMHAIGLLQEHGDKLWREGMTLKDGVIKCSCGKECAWWEISRWFSEGSLHAETKQHQKWRRNEGWPPPPEMPWDAARRARWLACLKATSPPASREREEIPEPAVKRQRTEAPTSAASTETGASSSGSRPSVARSMQRAVTEGVGPPTADEIKDAKENCEHRRNYPPLPGDLQWGWSCFKKKTKEGWIWCSRCHVWVGVVSWDGSAKYTLSDAAGERGSCPHFSPEQLKRRYTGK</sequence>
<dbReference type="EMBL" id="CAUJNA010000319">
    <property type="protein sequence ID" value="CAJ1375421.1"/>
    <property type="molecule type" value="Genomic_DNA"/>
</dbReference>
<feature type="coiled-coil region" evidence="1">
    <location>
        <begin position="191"/>
        <end position="218"/>
    </location>
</feature>
<reference evidence="3" key="1">
    <citation type="submission" date="2023-08" db="EMBL/GenBank/DDBJ databases">
        <authorList>
            <person name="Chen Y."/>
            <person name="Shah S."/>
            <person name="Dougan E. K."/>
            <person name="Thang M."/>
            <person name="Chan C."/>
        </authorList>
    </citation>
    <scope>NUCLEOTIDE SEQUENCE</scope>
</reference>
<feature type="region of interest" description="Disordered" evidence="2">
    <location>
        <begin position="729"/>
        <end position="763"/>
    </location>
</feature>
<feature type="compositionally biased region" description="Low complexity" evidence="2">
    <location>
        <begin position="913"/>
        <end position="937"/>
    </location>
</feature>
<feature type="non-terminal residue" evidence="3">
    <location>
        <position position="1"/>
    </location>
</feature>
<evidence type="ECO:0000313" key="4">
    <source>
        <dbReference type="Proteomes" id="UP001178507"/>
    </source>
</evidence>
<comment type="caution">
    <text evidence="3">The sequence shown here is derived from an EMBL/GenBank/DDBJ whole genome shotgun (WGS) entry which is preliminary data.</text>
</comment>
<evidence type="ECO:0000256" key="1">
    <source>
        <dbReference type="SAM" id="Coils"/>
    </source>
</evidence>
<feature type="compositionally biased region" description="Low complexity" evidence="2">
    <location>
        <begin position="729"/>
        <end position="741"/>
    </location>
</feature>
<evidence type="ECO:0000313" key="3">
    <source>
        <dbReference type="EMBL" id="CAJ1375421.1"/>
    </source>
</evidence>
<keyword evidence="4" id="KW-1185">Reference proteome</keyword>
<feature type="region of interest" description="Disordered" evidence="2">
    <location>
        <begin position="890"/>
        <end position="953"/>
    </location>
</feature>
<gene>
    <name evidence="3" type="ORF">EVOR1521_LOCUS4696</name>
</gene>
<dbReference type="AlphaFoldDB" id="A0AA36MKN8"/>
<organism evidence="3 4">
    <name type="scientific">Effrenium voratum</name>
    <dbReference type="NCBI Taxonomy" id="2562239"/>
    <lineage>
        <taxon>Eukaryota</taxon>
        <taxon>Sar</taxon>
        <taxon>Alveolata</taxon>
        <taxon>Dinophyceae</taxon>
        <taxon>Suessiales</taxon>
        <taxon>Symbiodiniaceae</taxon>
        <taxon>Effrenium</taxon>
    </lineage>
</organism>
<evidence type="ECO:0000256" key="2">
    <source>
        <dbReference type="SAM" id="MobiDB-lite"/>
    </source>
</evidence>
<accession>A0AA36MKN8</accession>
<name>A0AA36MKN8_9DINO</name>
<proteinExistence type="predicted"/>